<dbReference type="OrthoDB" id="5790246at2759"/>
<reference evidence="1 2" key="1">
    <citation type="journal article" date="1998" name="Science">
        <title>Genome sequence of the nematode C. elegans: a platform for investigating biology.</title>
        <authorList>
            <consortium name="The C. elegans sequencing consortium"/>
            <person name="Sulson J.E."/>
            <person name="Waterston R."/>
        </authorList>
    </citation>
    <scope>NUCLEOTIDE SEQUENCE [LARGE SCALE GENOMIC DNA]</scope>
    <source>
        <strain evidence="1 2">Bristol N2</strain>
    </source>
</reference>
<dbReference type="InParanoid" id="Q9XW35"/>
<dbReference type="EMBL" id="BX284604">
    <property type="protein sequence ID" value="CAA22260.2"/>
    <property type="molecule type" value="Genomic_DNA"/>
</dbReference>
<organism evidence="1 2">
    <name type="scientific">Caenorhabditis elegans</name>
    <dbReference type="NCBI Taxonomy" id="6239"/>
    <lineage>
        <taxon>Eukaryota</taxon>
        <taxon>Metazoa</taxon>
        <taxon>Ecdysozoa</taxon>
        <taxon>Nematoda</taxon>
        <taxon>Chromadorea</taxon>
        <taxon>Rhabditida</taxon>
        <taxon>Rhabditina</taxon>
        <taxon>Rhabditomorpha</taxon>
        <taxon>Rhabditoidea</taxon>
        <taxon>Rhabditidae</taxon>
        <taxon>Peloderinae</taxon>
        <taxon>Caenorhabditis</taxon>
    </lineage>
</organism>
<keyword evidence="2" id="KW-1185">Reference proteome</keyword>
<accession>Q9XW35</accession>
<dbReference type="AlphaFoldDB" id="Q9XW35"/>
<dbReference type="OMA" id="EAEYDYC"/>
<dbReference type="RefSeq" id="NP_502045.2">
    <property type="nucleotide sequence ID" value="NM_069644.4"/>
</dbReference>
<evidence type="ECO:0000313" key="3">
    <source>
        <dbReference type="WormBase" id="Y69E1A.8"/>
    </source>
</evidence>
<gene>
    <name evidence="1" type="ORF">CELE_Y69E1A.8</name>
    <name evidence="1 3" type="ORF">Y69E1A.8</name>
</gene>
<dbReference type="PIR" id="T27312">
    <property type="entry name" value="T27312"/>
</dbReference>
<proteinExistence type="predicted"/>
<evidence type="ECO:0000313" key="1">
    <source>
        <dbReference type="EMBL" id="CAA22260.2"/>
    </source>
</evidence>
<dbReference type="PaxDb" id="6239-Y69E1A.8"/>
<sequence>MQRFDDRLELNSISYSMIQTEENPDYSDDSCTCEHDQLAFGDGFGHKRPFFNHNKVFSKVESNKNYGTATEHELNAPYLKQIADRYEAEYDYCMRWACDYKYVAAKVIPFQSNFYSVAKLIFKEKNWALDCANFEGGYDFCGWLPSVSASIRMKKSLLTDSSEFTHPRIEAGRTLRSSDTGYGLKSLQTDYSDDKFLYSEGSGLTKSPIDYDVYQIMGSASDIEESPTKNSFHSTLENLSPILKHDMVVASSSEISTQSQSSLKAVFHDLVELNHIFAQQVEEAEAQRSSFDDYVNCLTTARSFSNISLSTHHDLVTGESWSAPTSTEATVVAPKNSTMFSHLICLSGKKFNIAFWKNWSKSKN</sequence>
<dbReference type="FunCoup" id="Q9XW35">
    <property type="interactions" value="1511"/>
</dbReference>
<dbReference type="KEGG" id="cel:CELE_Y69E1A.8"/>
<dbReference type="Bgee" id="WBGene00013478">
    <property type="expression patterns" value="Expressed in larva and 1 other cell type or tissue"/>
</dbReference>
<dbReference type="AGR" id="WB:WBGene00013478"/>
<dbReference type="SMR" id="Q9XW35"/>
<dbReference type="UCSC" id="Y69E1A.8">
    <property type="organism name" value="c. elegans"/>
</dbReference>
<evidence type="ECO:0000313" key="2">
    <source>
        <dbReference type="Proteomes" id="UP000001940"/>
    </source>
</evidence>
<name>Q9XW35_CAEEL</name>
<protein>
    <submittedName>
        <fullName evidence="1">Protein FAR1-RELATED SEQUENCE</fullName>
    </submittedName>
</protein>
<dbReference type="STRING" id="6239.Y69E1A.8.1"/>
<dbReference type="GeneID" id="190554"/>
<dbReference type="Proteomes" id="UP000001940">
    <property type="component" value="Chromosome IV"/>
</dbReference>
<dbReference type="eggNOG" id="ENOG502TGXC">
    <property type="taxonomic scope" value="Eukaryota"/>
</dbReference>
<dbReference type="CTD" id="190554"/>
<dbReference type="WormBase" id="Y69E1A.8">
    <property type="protein sequence ID" value="CE35696"/>
    <property type="gene ID" value="WBGene00013478"/>
</dbReference>
<dbReference type="HOGENOM" id="CLU_827013_0_0_1"/>